<dbReference type="InterPro" id="IPR005180">
    <property type="entry name" value="DUF302"/>
</dbReference>
<dbReference type="OrthoDB" id="5827953at2"/>
<dbReference type="CDD" id="cd14797">
    <property type="entry name" value="DUF302"/>
    <property type="match status" value="1"/>
</dbReference>
<evidence type="ECO:0000259" key="1">
    <source>
        <dbReference type="Pfam" id="PF03625"/>
    </source>
</evidence>
<protein>
    <submittedName>
        <fullName evidence="2">DUF302 domain-containing protein</fullName>
    </submittedName>
</protein>
<organism evidence="2 3">
    <name type="scientific">Acidithiobacillus ferrooxidans</name>
    <name type="common">Thiobacillus ferrooxidans</name>
    <dbReference type="NCBI Taxonomy" id="920"/>
    <lineage>
        <taxon>Bacteria</taxon>
        <taxon>Pseudomonadati</taxon>
        <taxon>Pseudomonadota</taxon>
        <taxon>Acidithiobacillia</taxon>
        <taxon>Acidithiobacillales</taxon>
        <taxon>Acidithiobacillaceae</taxon>
        <taxon>Acidithiobacillus</taxon>
    </lineage>
</organism>
<dbReference type="SUPFAM" id="SSF103247">
    <property type="entry name" value="TT1751-like"/>
    <property type="match status" value="1"/>
</dbReference>
<proteinExistence type="predicted"/>
<dbReference type="AlphaFoldDB" id="A0A2W1K5A5"/>
<accession>A0A2W1K5A5</accession>
<comment type="caution">
    <text evidence="2">The sequence shown here is derived from an EMBL/GenBank/DDBJ whole genome shotgun (WGS) entry which is preliminary data.</text>
</comment>
<dbReference type="EMBL" id="QKQP01000001">
    <property type="protein sequence ID" value="PZD82078.1"/>
    <property type="molecule type" value="Genomic_DNA"/>
</dbReference>
<dbReference type="InterPro" id="IPR035923">
    <property type="entry name" value="TT1751-like_sf"/>
</dbReference>
<sequence length="187" mass="19923">MIFYFNRRTKMNTSIARESIAENDKNKDLMDTGILPKSRRAALAALLAAGSLLASATAFADGSNFVKVESTHSFSSTISALKTSITSNKMMVMGQINQGRVLSMTGLHLQGESFLVGSPVMGKKAFGMDPAAGVALPTRVYVWEQGGKTYIGYIKPSSVLTQVSPGFAKMAGMVDQKITMVTEGAAK</sequence>
<evidence type="ECO:0000313" key="3">
    <source>
        <dbReference type="Proteomes" id="UP000248886"/>
    </source>
</evidence>
<dbReference type="PANTHER" id="PTHR38342:SF2">
    <property type="entry name" value="INNER MEMBRANE OR EXPORTED"/>
    <property type="match status" value="1"/>
</dbReference>
<feature type="domain" description="DUF302" evidence="1">
    <location>
        <begin position="114"/>
        <end position="156"/>
    </location>
</feature>
<dbReference type="Proteomes" id="UP000248886">
    <property type="component" value="Unassembled WGS sequence"/>
</dbReference>
<reference evidence="2 3" key="1">
    <citation type="submission" date="2018-06" db="EMBL/GenBank/DDBJ databases">
        <title>Draft sequence of Acidithiobacillus ferrooxidans CCM 4253.</title>
        <authorList>
            <person name="Moya-Beltran A."/>
            <person name="Castro M."/>
            <person name="Covarrubias P.C."/>
            <person name="Issotta F."/>
            <person name="Janiczek O."/>
            <person name="Mandl M."/>
            <person name="Kucera J."/>
            <person name="Quatrini R."/>
        </authorList>
    </citation>
    <scope>NUCLEOTIDE SEQUENCE [LARGE SCALE GENOMIC DNA]</scope>
    <source>
        <strain evidence="2 3">CCM 4253</strain>
    </source>
</reference>
<dbReference type="Pfam" id="PF03625">
    <property type="entry name" value="DUF302"/>
    <property type="match status" value="1"/>
</dbReference>
<name>A0A2W1K5A5_ACIFR</name>
<dbReference type="PANTHER" id="PTHR38342">
    <property type="entry name" value="SLR5037 PROTEIN"/>
    <property type="match status" value="1"/>
</dbReference>
<evidence type="ECO:0000313" key="2">
    <source>
        <dbReference type="EMBL" id="PZD82078.1"/>
    </source>
</evidence>
<gene>
    <name evidence="2" type="ORF">DN052_03280</name>
</gene>
<dbReference type="Gene3D" id="3.30.310.70">
    <property type="entry name" value="TT1751-like domain"/>
    <property type="match status" value="1"/>
</dbReference>